<comment type="caution">
    <text evidence="1">The sequence shown here is derived from an EMBL/GenBank/DDBJ whole genome shotgun (WGS) entry which is preliminary data.</text>
</comment>
<evidence type="ECO:0000313" key="2">
    <source>
        <dbReference type="Proteomes" id="UP001597100"/>
    </source>
</evidence>
<dbReference type="EMBL" id="JBHTJP010000035">
    <property type="protein sequence ID" value="MFD0977114.1"/>
    <property type="molecule type" value="Genomic_DNA"/>
</dbReference>
<evidence type="ECO:0000313" key="1">
    <source>
        <dbReference type="EMBL" id="MFD0977114.1"/>
    </source>
</evidence>
<gene>
    <name evidence="1" type="ORF">ACFQ1G_09945</name>
</gene>
<sequence length="69" mass="7722">MVEHYGEWAFDNPKFLILNLAVGGAYPFKTNGVEEPYNGLPASTVDLIKEGKAEVLVDWVLITQKNKQN</sequence>
<dbReference type="Gene3D" id="2.60.120.200">
    <property type="match status" value="1"/>
</dbReference>
<dbReference type="RefSeq" id="WP_380739132.1">
    <property type="nucleotide sequence ID" value="NZ_JBHTJP010000035.1"/>
</dbReference>
<name>A0ABW3IG67_9FLAO</name>
<proteinExistence type="predicted"/>
<dbReference type="Proteomes" id="UP001597100">
    <property type="component" value="Unassembled WGS sequence"/>
</dbReference>
<protein>
    <submittedName>
        <fullName evidence="1">Uncharacterized protein</fullName>
    </submittedName>
</protein>
<reference evidence="2" key="1">
    <citation type="journal article" date="2019" name="Int. J. Syst. Evol. Microbiol.">
        <title>The Global Catalogue of Microorganisms (GCM) 10K type strain sequencing project: providing services to taxonomists for standard genome sequencing and annotation.</title>
        <authorList>
            <consortium name="The Broad Institute Genomics Platform"/>
            <consortium name="The Broad Institute Genome Sequencing Center for Infectious Disease"/>
            <person name="Wu L."/>
            <person name="Ma J."/>
        </authorList>
    </citation>
    <scope>NUCLEOTIDE SEQUENCE [LARGE SCALE GENOMIC DNA]</scope>
    <source>
        <strain evidence="2">CCUG 60898</strain>
    </source>
</reference>
<accession>A0ABW3IG67</accession>
<keyword evidence="2" id="KW-1185">Reference proteome</keyword>
<organism evidence="1 2">
    <name type="scientific">Salinimicrobium gaetbulicola</name>
    <dbReference type="NCBI Taxonomy" id="999702"/>
    <lineage>
        <taxon>Bacteria</taxon>
        <taxon>Pseudomonadati</taxon>
        <taxon>Bacteroidota</taxon>
        <taxon>Flavobacteriia</taxon>
        <taxon>Flavobacteriales</taxon>
        <taxon>Flavobacteriaceae</taxon>
        <taxon>Salinimicrobium</taxon>
    </lineage>
</organism>